<dbReference type="Proteomes" id="UP001529245">
    <property type="component" value="Unassembled WGS sequence"/>
</dbReference>
<dbReference type="SUPFAM" id="SSF81301">
    <property type="entry name" value="Nucleotidyltransferase"/>
    <property type="match status" value="1"/>
</dbReference>
<name>A0ABT6XWL4_ALISE</name>
<proteinExistence type="predicted"/>
<reference evidence="3 4" key="1">
    <citation type="submission" date="2023-04" db="EMBL/GenBank/DDBJ databases">
        <title>A. sendaiensis sub sp. chiapanensis a novel subspecie with specific adaptation in bacterial cell wall isolated from an active volcano.</title>
        <authorList>
            <person name="Alvarez Gutierrez P.E."/>
            <person name="Ortiz Cortes L.Y."/>
        </authorList>
    </citation>
    <scope>NUCLEOTIDE SEQUENCE [LARGE SCALE GENOMIC DNA]</scope>
    <source>
        <strain evidence="3 4">PA2</strain>
    </source>
</reference>
<keyword evidence="4" id="KW-1185">Reference proteome</keyword>
<evidence type="ECO:0000313" key="4">
    <source>
        <dbReference type="Proteomes" id="UP001529245"/>
    </source>
</evidence>
<dbReference type="InterPro" id="IPR018821">
    <property type="entry name" value="DUF294_put_nucleoTrafse_sb-bd"/>
</dbReference>
<accession>A0ABT6XWL4</accession>
<sequence length="345" mass="38840">MAVNVPLCVTDARDIRERGAELQRAWCESVLQDDHPPDDTAAFQRWLEAYQVQRRAFVLAGWAEAVSPDVRRRARLIALGSLARGEDLPQSDLDFALLTSADLRLDDAAPDVERFVRFMGPMGFSPCMGNVMGANPRWFGPEDAWMARVQKYAEFPDWANVRYLYMTVDAAPLEDAPQWALVAAQVRGVVAQSRFMKWQMAHLGIRGTVGWGAVRGVRWQASGDGAVFHVKDRFLAPMIHALRLLSLHHGVDALASVDRATSLGRIGALEGLRADAVVRALWFGWRLRARRHAECWLKGQRDAVDLVPRSSLSRAWQEALEEHLRTAQALERLVCRRFPKPRGSR</sequence>
<feature type="domain" description="Protein-PII uridylyltransferase N-terminal" evidence="1">
    <location>
        <begin position="51"/>
        <end position="154"/>
    </location>
</feature>
<dbReference type="EMBL" id="JASGCB010000005">
    <property type="protein sequence ID" value="MDI9259481.1"/>
    <property type="molecule type" value="Genomic_DNA"/>
</dbReference>
<organism evidence="3 4">
    <name type="scientific">Alicyclobacillus sendaiensis PA2</name>
    <dbReference type="NCBI Taxonomy" id="3029425"/>
    <lineage>
        <taxon>Bacteria</taxon>
        <taxon>Bacillati</taxon>
        <taxon>Bacillota</taxon>
        <taxon>Bacilli</taxon>
        <taxon>Bacillales</taxon>
        <taxon>Alicyclobacillaceae</taxon>
        <taxon>Alicyclobacillus</taxon>
    </lineage>
</organism>
<gene>
    <name evidence="3" type="ORF">QID03_04710</name>
</gene>
<evidence type="ECO:0000259" key="1">
    <source>
        <dbReference type="Pfam" id="PF03445"/>
    </source>
</evidence>
<feature type="domain" description="DUF294" evidence="2">
    <location>
        <begin position="199"/>
        <end position="338"/>
    </location>
</feature>
<dbReference type="Pfam" id="PF10335">
    <property type="entry name" value="DUF294_C"/>
    <property type="match status" value="1"/>
</dbReference>
<dbReference type="Pfam" id="PF03445">
    <property type="entry name" value="DUF294"/>
    <property type="match status" value="1"/>
</dbReference>
<dbReference type="InterPro" id="IPR043519">
    <property type="entry name" value="NT_sf"/>
</dbReference>
<protein>
    <submittedName>
        <fullName evidence="3">Nucleotidyltransferase substrate binding domain-containing protein</fullName>
    </submittedName>
</protein>
<dbReference type="InterPro" id="IPR005105">
    <property type="entry name" value="GlnD_Uridyltrans_N"/>
</dbReference>
<evidence type="ECO:0000259" key="2">
    <source>
        <dbReference type="Pfam" id="PF10335"/>
    </source>
</evidence>
<evidence type="ECO:0000313" key="3">
    <source>
        <dbReference type="EMBL" id="MDI9259481.1"/>
    </source>
</evidence>
<dbReference type="RefSeq" id="WP_283203037.1">
    <property type="nucleotide sequence ID" value="NZ_JASGCB010000005.1"/>
</dbReference>
<comment type="caution">
    <text evidence="3">The sequence shown here is derived from an EMBL/GenBank/DDBJ whole genome shotgun (WGS) entry which is preliminary data.</text>
</comment>